<dbReference type="Gene3D" id="1.10.150.20">
    <property type="entry name" value="5' to 3' exonuclease, C-terminal subdomain"/>
    <property type="match status" value="1"/>
</dbReference>
<gene>
    <name evidence="1" type="ORF">HY768_00780</name>
</gene>
<proteinExistence type="predicted"/>
<evidence type="ECO:0000313" key="1">
    <source>
        <dbReference type="EMBL" id="MBI4725757.1"/>
    </source>
</evidence>
<reference evidence="1" key="1">
    <citation type="submission" date="2020-07" db="EMBL/GenBank/DDBJ databases">
        <title>Huge and variable diversity of episymbiotic CPR bacteria and DPANN archaea in groundwater ecosystems.</title>
        <authorList>
            <person name="He C.Y."/>
            <person name="Keren R."/>
            <person name="Whittaker M."/>
            <person name="Farag I.F."/>
            <person name="Doudna J."/>
            <person name="Cate J.H.D."/>
            <person name="Banfield J.F."/>
        </authorList>
    </citation>
    <scope>NUCLEOTIDE SEQUENCE</scope>
    <source>
        <strain evidence="1">NC_groundwater_1520_Pr4_B-0.1um_53_5</strain>
    </source>
</reference>
<dbReference type="Proteomes" id="UP000736328">
    <property type="component" value="Unassembled WGS sequence"/>
</dbReference>
<dbReference type="AlphaFoldDB" id="A0A933I9F8"/>
<comment type="caution">
    <text evidence="1">The sequence shown here is derived from an EMBL/GenBank/DDBJ whole genome shotgun (WGS) entry which is preliminary data.</text>
</comment>
<sequence length="103" mass="12029">MDKGLQVIPGVGKSIAEDLNRLGIKKVSCLKNKDPERLYARFCAMEGRPVDRCLLYVFRCAVYYASHEKHDPELLKWWNWADSNFKKQKAEIKKHKGNQPPWP</sequence>
<name>A0A933I9F8_UNCT6</name>
<dbReference type="Pfam" id="PF11731">
    <property type="entry name" value="Cdd1"/>
    <property type="match status" value="1"/>
</dbReference>
<protein>
    <submittedName>
        <fullName evidence="1">Pathogenicity locus</fullName>
    </submittedName>
</protein>
<organism evidence="1 2">
    <name type="scientific">candidate division TA06 bacterium</name>
    <dbReference type="NCBI Taxonomy" id="2250710"/>
    <lineage>
        <taxon>Bacteria</taxon>
        <taxon>Bacteria division TA06</taxon>
    </lineage>
</organism>
<dbReference type="EMBL" id="JACQXR010000008">
    <property type="protein sequence ID" value="MBI4725757.1"/>
    <property type="molecule type" value="Genomic_DNA"/>
</dbReference>
<dbReference type="InterPro" id="IPR021725">
    <property type="entry name" value="Cdd1"/>
</dbReference>
<accession>A0A933I9F8</accession>
<evidence type="ECO:0000313" key="2">
    <source>
        <dbReference type="Proteomes" id="UP000736328"/>
    </source>
</evidence>